<dbReference type="PANTHER" id="PTHR11550">
    <property type="entry name" value="CTP SYNTHASE"/>
    <property type="match status" value="1"/>
</dbReference>
<dbReference type="EMBL" id="VEVS01000170">
    <property type="protein sequence ID" value="TNO39750.1"/>
    <property type="molecule type" value="Genomic_DNA"/>
</dbReference>
<evidence type="ECO:0000256" key="2">
    <source>
        <dbReference type="ARBA" id="ARBA00007533"/>
    </source>
</evidence>
<dbReference type="RefSeq" id="WP_251831986.1">
    <property type="nucleotide sequence ID" value="NZ_VEVS01000170.1"/>
</dbReference>
<protein>
    <recommendedName>
        <fullName evidence="3">CTP synthase (glutamine hydrolyzing)</fullName>
        <ecNumber evidence="3">6.3.4.2</ecNumber>
    </recommendedName>
</protein>
<accession>A0A5C4YDF5</accession>
<keyword evidence="5" id="KW-0547">Nucleotide-binding</keyword>
<dbReference type="GO" id="GO:0044210">
    <property type="term" value="P:'de novo' CTP biosynthetic process"/>
    <property type="evidence" value="ECO:0007669"/>
    <property type="project" value="UniProtKB-UniPathway"/>
</dbReference>
<dbReference type="GO" id="GO:0019856">
    <property type="term" value="P:pyrimidine nucleobase biosynthetic process"/>
    <property type="evidence" value="ECO:0007669"/>
    <property type="project" value="TreeGrafter"/>
</dbReference>
<dbReference type="InterPro" id="IPR004468">
    <property type="entry name" value="CTP_synthase"/>
</dbReference>
<keyword evidence="4" id="KW-0436">Ligase</keyword>
<evidence type="ECO:0000256" key="6">
    <source>
        <dbReference type="ARBA" id="ARBA00022840"/>
    </source>
</evidence>
<feature type="domain" description="Glutamine amidotransferase" evidence="10">
    <location>
        <begin position="2"/>
        <end position="76"/>
    </location>
</feature>
<evidence type="ECO:0000256" key="9">
    <source>
        <dbReference type="ARBA" id="ARBA00047781"/>
    </source>
</evidence>
<sequence length="84" mass="9837">YNNAKNIKERHRHRYEANPKYRKEFEDKGLIVSGESEGLIEAVELNNHPFFLAVQFHPEFTSRLERVNPVICGFIKAAISYEDD</sequence>
<dbReference type="Pfam" id="PF00117">
    <property type="entry name" value="GATase"/>
    <property type="match status" value="1"/>
</dbReference>
<evidence type="ECO:0000256" key="8">
    <source>
        <dbReference type="ARBA" id="ARBA00022975"/>
    </source>
</evidence>
<dbReference type="Proteomes" id="UP000312397">
    <property type="component" value="Unassembled WGS sequence"/>
</dbReference>
<evidence type="ECO:0000313" key="11">
    <source>
        <dbReference type="EMBL" id="TNO39750.1"/>
    </source>
</evidence>
<keyword evidence="8" id="KW-0665">Pyrimidine biosynthesis</keyword>
<reference evidence="11 12" key="1">
    <citation type="submission" date="2019-06" db="EMBL/GenBank/DDBJ databases">
        <title>Epidemiology of MDR Campylobacter spp.</title>
        <authorList>
            <person name="Addetia A."/>
            <person name="Greninger A."/>
            <person name="Fang F."/>
        </authorList>
    </citation>
    <scope>NUCLEOTIDE SEQUENCE [LARGE SCALE GENOMIC DNA]</scope>
    <source>
        <strain evidence="11 12">HMC314</strain>
    </source>
</reference>
<comment type="caution">
    <text evidence="11">The sequence shown here is derived from an EMBL/GenBank/DDBJ whole genome shotgun (WGS) entry which is preliminary data.</text>
</comment>
<dbReference type="InterPro" id="IPR017926">
    <property type="entry name" value="GATASE"/>
</dbReference>
<evidence type="ECO:0000256" key="3">
    <source>
        <dbReference type="ARBA" id="ARBA00012291"/>
    </source>
</evidence>
<dbReference type="SUPFAM" id="SSF52317">
    <property type="entry name" value="Class I glutamine amidotransferase-like"/>
    <property type="match status" value="1"/>
</dbReference>
<keyword evidence="6" id="KW-0067">ATP-binding</keyword>
<evidence type="ECO:0000256" key="4">
    <source>
        <dbReference type="ARBA" id="ARBA00022598"/>
    </source>
</evidence>
<dbReference type="GO" id="GO:0005829">
    <property type="term" value="C:cytosol"/>
    <property type="evidence" value="ECO:0007669"/>
    <property type="project" value="TreeGrafter"/>
</dbReference>
<comment type="similarity">
    <text evidence="2">Belongs to the CTP synthase family.</text>
</comment>
<proteinExistence type="inferred from homology"/>
<evidence type="ECO:0000256" key="1">
    <source>
        <dbReference type="ARBA" id="ARBA00005171"/>
    </source>
</evidence>
<dbReference type="GO" id="GO:0003883">
    <property type="term" value="F:CTP synthase activity"/>
    <property type="evidence" value="ECO:0007669"/>
    <property type="project" value="UniProtKB-EC"/>
</dbReference>
<gene>
    <name evidence="11" type="ORF">FH034_10735</name>
</gene>
<keyword evidence="7" id="KW-0315">Glutamine amidotransferase</keyword>
<dbReference type="PANTHER" id="PTHR11550:SF0">
    <property type="entry name" value="CTP SYNTHASE-RELATED"/>
    <property type="match status" value="1"/>
</dbReference>
<comment type="pathway">
    <text evidence="1">Pyrimidine metabolism; CTP biosynthesis via de novo pathway; CTP from UDP: step 2/2.</text>
</comment>
<dbReference type="Gene3D" id="3.40.50.880">
    <property type="match status" value="1"/>
</dbReference>
<evidence type="ECO:0000259" key="10">
    <source>
        <dbReference type="Pfam" id="PF00117"/>
    </source>
</evidence>
<evidence type="ECO:0000313" key="12">
    <source>
        <dbReference type="Proteomes" id="UP000312397"/>
    </source>
</evidence>
<evidence type="ECO:0000256" key="5">
    <source>
        <dbReference type="ARBA" id="ARBA00022741"/>
    </source>
</evidence>
<organism evidence="11 12">
    <name type="scientific">Campylobacter jejuni</name>
    <dbReference type="NCBI Taxonomy" id="197"/>
    <lineage>
        <taxon>Bacteria</taxon>
        <taxon>Pseudomonadati</taxon>
        <taxon>Campylobacterota</taxon>
        <taxon>Epsilonproteobacteria</taxon>
        <taxon>Campylobacterales</taxon>
        <taxon>Campylobacteraceae</taxon>
        <taxon>Campylobacter</taxon>
    </lineage>
</organism>
<comment type="catalytic activity">
    <reaction evidence="9">
        <text>UTP + L-glutamine + ATP + H2O = CTP + L-glutamate + ADP + phosphate + 2 H(+)</text>
        <dbReference type="Rhea" id="RHEA:26426"/>
        <dbReference type="ChEBI" id="CHEBI:15377"/>
        <dbReference type="ChEBI" id="CHEBI:15378"/>
        <dbReference type="ChEBI" id="CHEBI:29985"/>
        <dbReference type="ChEBI" id="CHEBI:30616"/>
        <dbReference type="ChEBI" id="CHEBI:37563"/>
        <dbReference type="ChEBI" id="CHEBI:43474"/>
        <dbReference type="ChEBI" id="CHEBI:46398"/>
        <dbReference type="ChEBI" id="CHEBI:58359"/>
        <dbReference type="ChEBI" id="CHEBI:456216"/>
        <dbReference type="EC" id="6.3.4.2"/>
    </reaction>
</comment>
<dbReference type="UniPathway" id="UPA00159">
    <property type="reaction ID" value="UER00277"/>
</dbReference>
<dbReference type="PROSITE" id="PS51273">
    <property type="entry name" value="GATASE_TYPE_1"/>
    <property type="match status" value="1"/>
</dbReference>
<dbReference type="GO" id="GO:0042802">
    <property type="term" value="F:identical protein binding"/>
    <property type="evidence" value="ECO:0007669"/>
    <property type="project" value="TreeGrafter"/>
</dbReference>
<name>A0A5C4YDF5_CAMJU</name>
<evidence type="ECO:0000256" key="7">
    <source>
        <dbReference type="ARBA" id="ARBA00022962"/>
    </source>
</evidence>
<feature type="non-terminal residue" evidence="11">
    <location>
        <position position="1"/>
    </location>
</feature>
<dbReference type="AlphaFoldDB" id="A0A5C4YDF5"/>
<dbReference type="EC" id="6.3.4.2" evidence="3"/>
<dbReference type="GO" id="GO:0005524">
    <property type="term" value="F:ATP binding"/>
    <property type="evidence" value="ECO:0007669"/>
    <property type="project" value="UniProtKB-KW"/>
</dbReference>
<dbReference type="InterPro" id="IPR029062">
    <property type="entry name" value="Class_I_gatase-like"/>
</dbReference>